<name>J7RIC8_HUIN7</name>
<evidence type="ECO:0000313" key="9">
    <source>
        <dbReference type="EMBL" id="CCK69288.1"/>
    </source>
</evidence>
<comment type="similarity">
    <text evidence="2 8">Belongs to the COA3 family.</text>
</comment>
<dbReference type="GeneID" id="34524968"/>
<dbReference type="KEGG" id="kng:KNAG_0C01740"/>
<dbReference type="OMA" id="WKMTPAM"/>
<evidence type="ECO:0000313" key="10">
    <source>
        <dbReference type="Proteomes" id="UP000006310"/>
    </source>
</evidence>
<evidence type="ECO:0000256" key="5">
    <source>
        <dbReference type="ARBA" id="ARBA00022989"/>
    </source>
</evidence>
<dbReference type="GO" id="GO:0033617">
    <property type="term" value="P:mitochondrial respiratory chain complex IV assembly"/>
    <property type="evidence" value="ECO:0007669"/>
    <property type="project" value="UniProtKB-UniRule"/>
</dbReference>
<evidence type="ECO:0000256" key="8">
    <source>
        <dbReference type="RuleBase" id="RU367056"/>
    </source>
</evidence>
<evidence type="ECO:0000256" key="1">
    <source>
        <dbReference type="ARBA" id="ARBA00004434"/>
    </source>
</evidence>
<keyword evidence="10" id="KW-1185">Reference proteome</keyword>
<dbReference type="eggNOG" id="ENOG502S440">
    <property type="taxonomic scope" value="Eukaryota"/>
</dbReference>
<dbReference type="STRING" id="1071383.J7RIC8"/>
<comment type="function">
    <text evidence="8">Required for assembly of cytochrome c oxidase (complex IV).</text>
</comment>
<proteinExistence type="inferred from homology"/>
<dbReference type="PANTHER" id="PTHR15642:SF3">
    <property type="entry name" value="CYTOCHROME C OXIDASE ASSEMBLY FACTOR 3 HOMOLOG, MITOCHONDRIAL"/>
    <property type="match status" value="1"/>
</dbReference>
<dbReference type="OrthoDB" id="10018333at2759"/>
<accession>J7RIC8</accession>
<sequence length="87" mass="10076">MGLEPSRYQDPRTWKMTPAMLRARRPFFARNMAALVLLLGTTSAIYTYTYGFLHRDNDFVDVPIPPVDEGELEQLKQEYAAHLESKK</sequence>
<dbReference type="GO" id="GO:0070130">
    <property type="term" value="P:negative regulation of mitochondrial translation"/>
    <property type="evidence" value="ECO:0007669"/>
    <property type="project" value="EnsemblFungi"/>
</dbReference>
<gene>
    <name evidence="9" type="primary">KNAG0C01740</name>
    <name evidence="9" type="ordered locus">KNAG_0C01740</name>
</gene>
<dbReference type="EMBL" id="HE978316">
    <property type="protein sequence ID" value="CCK69288.1"/>
    <property type="molecule type" value="Genomic_DNA"/>
</dbReference>
<dbReference type="RefSeq" id="XP_022463534.1">
    <property type="nucleotide sequence ID" value="XM_022606882.1"/>
</dbReference>
<dbReference type="PANTHER" id="PTHR15642">
    <property type="entry name" value="CYTOCHROME C OXIDASE ASSEMBLY FACTOR 3, MITOCHONDRIAL"/>
    <property type="match status" value="1"/>
</dbReference>
<dbReference type="InterPro" id="IPR041752">
    <property type="entry name" value="Coa3"/>
</dbReference>
<keyword evidence="3" id="KW-0812">Transmembrane</keyword>
<dbReference type="GO" id="GO:0005743">
    <property type="term" value="C:mitochondrial inner membrane"/>
    <property type="evidence" value="ECO:0007669"/>
    <property type="project" value="UniProtKB-SubCell"/>
</dbReference>
<keyword evidence="5" id="KW-1133">Transmembrane helix</keyword>
<dbReference type="HOGENOM" id="CLU_153999_0_0_1"/>
<organism evidence="9 10">
    <name type="scientific">Huiozyma naganishii (strain ATCC MYA-139 / BCRC 22969 / CBS 8797 / KCTC 17520 / NBRC 10181 / NCYC 3082 / Yp74L-3)</name>
    <name type="common">Yeast</name>
    <name type="synonym">Kazachstania naganishii</name>
    <dbReference type="NCBI Taxonomy" id="1071383"/>
    <lineage>
        <taxon>Eukaryota</taxon>
        <taxon>Fungi</taxon>
        <taxon>Dikarya</taxon>
        <taxon>Ascomycota</taxon>
        <taxon>Saccharomycotina</taxon>
        <taxon>Saccharomycetes</taxon>
        <taxon>Saccharomycetales</taxon>
        <taxon>Saccharomycetaceae</taxon>
        <taxon>Huiozyma</taxon>
    </lineage>
</organism>
<evidence type="ECO:0000256" key="2">
    <source>
        <dbReference type="ARBA" id="ARBA00007035"/>
    </source>
</evidence>
<comment type="subunit">
    <text evidence="8">Component of 250-400 kDa complexes called cytochrome oxidase assembly intermediates or COA complexes.</text>
</comment>
<evidence type="ECO:0000256" key="4">
    <source>
        <dbReference type="ARBA" id="ARBA00022792"/>
    </source>
</evidence>
<evidence type="ECO:0000256" key="6">
    <source>
        <dbReference type="ARBA" id="ARBA00023128"/>
    </source>
</evidence>
<evidence type="ECO:0000256" key="3">
    <source>
        <dbReference type="ARBA" id="ARBA00022692"/>
    </source>
</evidence>
<evidence type="ECO:0000256" key="7">
    <source>
        <dbReference type="ARBA" id="ARBA00023136"/>
    </source>
</evidence>
<keyword evidence="6 8" id="KW-0496">Mitochondrion</keyword>
<keyword evidence="7" id="KW-0472">Membrane</keyword>
<reference evidence="10" key="2">
    <citation type="submission" date="2012-08" db="EMBL/GenBank/DDBJ databases">
        <title>Genome sequence of Kazachstania naganishii.</title>
        <authorList>
            <person name="Gordon J.L."/>
            <person name="Armisen D."/>
            <person name="Proux-Wera E."/>
            <person name="OhEigeartaigh S.S."/>
            <person name="Byrne K.P."/>
            <person name="Wolfe K.H."/>
        </authorList>
    </citation>
    <scope>NUCLEOTIDE SEQUENCE [LARGE SCALE GENOMIC DNA]</scope>
    <source>
        <strain evidence="10">ATCC MYA-139 / BCRC 22969 / CBS 8797 / CCRC 22969 / KCTC 17520 / NBRC 10181 / NCYC 3082</strain>
    </source>
</reference>
<protein>
    <recommendedName>
        <fullName evidence="8">Cytochrome c oxidase assembly factor 3</fullName>
    </recommendedName>
</protein>
<dbReference type="AlphaFoldDB" id="J7RIC8"/>
<reference evidence="9 10" key="1">
    <citation type="journal article" date="2011" name="Proc. Natl. Acad. Sci. U.S.A.">
        <title>Evolutionary erosion of yeast sex chromosomes by mating-type switching accidents.</title>
        <authorList>
            <person name="Gordon J.L."/>
            <person name="Armisen D."/>
            <person name="Proux-Wera E."/>
            <person name="Oheigeartaigh S.S."/>
            <person name="Byrne K.P."/>
            <person name="Wolfe K.H."/>
        </authorList>
    </citation>
    <scope>NUCLEOTIDE SEQUENCE [LARGE SCALE GENOMIC DNA]</scope>
    <source>
        <strain evidence="10">ATCC MYA-139 / BCRC 22969 / CBS 8797 / CCRC 22969 / KCTC 17520 / NBRC 10181 / NCYC 3082</strain>
    </source>
</reference>
<keyword evidence="4 8" id="KW-0999">Mitochondrion inner membrane</keyword>
<dbReference type="Proteomes" id="UP000006310">
    <property type="component" value="Chromosome 3"/>
</dbReference>
<comment type="subcellular location">
    <subcellularLocation>
        <location evidence="1">Mitochondrion inner membrane</location>
        <topology evidence="1">Single-pass membrane protein</topology>
    </subcellularLocation>
</comment>